<evidence type="ECO:0000256" key="6">
    <source>
        <dbReference type="ARBA" id="ARBA00007389"/>
    </source>
</evidence>
<sequence length="336" mass="36919">MISKTLMPLKPGLKVASQMPAEPTSEDFAFNRQMGVQYAVTWVDADKASADYYEGRRKEFEDNGIQLYGLGNSSVHNVDAIVLNLENRDAKVDEYKRHLLNLGAAGIPYTTYAHMANSVWSTPPEQTRGGARARAFDLNRVDEGSGAGIFSGELTHQRPYSEDELWDNYESFIREVAPIAEDAGVRVGIHPDDPPGLTLGGVPRPIFSSFDGYKRAIEIADSPNIGLCLCLGCWLEGGDSMGQGPLEAIRYFGGLGKIFKVHYRTVDQPLPHFIEAFVDDGYFDMYQAMKALGEVGFDGVSIPDHIPQMADDGRIGTAYTIAWMKAAVVRANAELI</sequence>
<comment type="catalytic activity">
    <reaction evidence="1">
        <text>D-mannonate = 2-dehydro-3-deoxy-D-gluconate + H2O</text>
        <dbReference type="Rhea" id="RHEA:20097"/>
        <dbReference type="ChEBI" id="CHEBI:15377"/>
        <dbReference type="ChEBI" id="CHEBI:17767"/>
        <dbReference type="ChEBI" id="CHEBI:57990"/>
        <dbReference type="EC" id="4.2.1.8"/>
    </reaction>
</comment>
<dbReference type="Gene3D" id="3.20.20.150">
    <property type="entry name" value="Divalent-metal-dependent TIM barrel enzymes"/>
    <property type="match status" value="1"/>
</dbReference>
<dbReference type="AlphaFoldDB" id="A0A382BNT9"/>
<comment type="similarity">
    <text evidence="6">Belongs to the mannonate dehydratase family.</text>
</comment>
<evidence type="ECO:0000256" key="10">
    <source>
        <dbReference type="ARBA" id="ARBA00023239"/>
    </source>
</evidence>
<dbReference type="InterPro" id="IPR036237">
    <property type="entry name" value="Xyl_isomerase-like_sf"/>
</dbReference>
<keyword evidence="10" id="KW-0456">Lyase</keyword>
<reference evidence="11" key="1">
    <citation type="submission" date="2018-05" db="EMBL/GenBank/DDBJ databases">
        <authorList>
            <person name="Lanie J.A."/>
            <person name="Ng W.-L."/>
            <person name="Kazmierczak K.M."/>
            <person name="Andrzejewski T.M."/>
            <person name="Davidsen T.M."/>
            <person name="Wayne K.J."/>
            <person name="Tettelin H."/>
            <person name="Glass J.I."/>
            <person name="Rusch D."/>
            <person name="Podicherti R."/>
            <person name="Tsui H.-C.T."/>
            <person name="Winkler M.E."/>
        </authorList>
    </citation>
    <scope>NUCLEOTIDE SEQUENCE</scope>
</reference>
<protein>
    <recommendedName>
        <fullName evidence="7">mannonate dehydratase</fullName>
        <ecNumber evidence="7">4.2.1.8</ecNumber>
    </recommendedName>
</protein>
<dbReference type="GO" id="GO:0030145">
    <property type="term" value="F:manganese ion binding"/>
    <property type="evidence" value="ECO:0007669"/>
    <property type="project" value="TreeGrafter"/>
</dbReference>
<proteinExistence type="inferred from homology"/>
<comment type="pathway">
    <text evidence="5">Carbohydrate metabolism; pentose and glucuronate interconversion.</text>
</comment>
<evidence type="ECO:0000256" key="4">
    <source>
        <dbReference type="ARBA" id="ARBA00002713"/>
    </source>
</evidence>
<accession>A0A382BNT9</accession>
<evidence type="ECO:0000256" key="5">
    <source>
        <dbReference type="ARBA" id="ARBA00004892"/>
    </source>
</evidence>
<dbReference type="GO" id="GO:0042840">
    <property type="term" value="P:D-glucuronate catabolic process"/>
    <property type="evidence" value="ECO:0007669"/>
    <property type="project" value="TreeGrafter"/>
</dbReference>
<comment type="cofactor">
    <cofactor evidence="3">
        <name>Fe(2+)</name>
        <dbReference type="ChEBI" id="CHEBI:29033"/>
    </cofactor>
</comment>
<dbReference type="EMBL" id="UINC01030688">
    <property type="protein sequence ID" value="SVB15488.1"/>
    <property type="molecule type" value="Genomic_DNA"/>
</dbReference>
<name>A0A382BNT9_9ZZZZ</name>
<gene>
    <name evidence="11" type="ORF">METZ01_LOCUS168342</name>
</gene>
<evidence type="ECO:0000313" key="11">
    <source>
        <dbReference type="EMBL" id="SVB15488.1"/>
    </source>
</evidence>
<dbReference type="InterPro" id="IPR004628">
    <property type="entry name" value="Man_deHydtase"/>
</dbReference>
<dbReference type="GO" id="GO:0008198">
    <property type="term" value="F:ferrous iron binding"/>
    <property type="evidence" value="ECO:0007669"/>
    <property type="project" value="TreeGrafter"/>
</dbReference>
<dbReference type="GO" id="GO:0008927">
    <property type="term" value="F:mannonate dehydratase activity"/>
    <property type="evidence" value="ECO:0007669"/>
    <property type="project" value="UniProtKB-EC"/>
</dbReference>
<keyword evidence="8" id="KW-0408">Iron</keyword>
<organism evidence="11">
    <name type="scientific">marine metagenome</name>
    <dbReference type="NCBI Taxonomy" id="408172"/>
    <lineage>
        <taxon>unclassified sequences</taxon>
        <taxon>metagenomes</taxon>
        <taxon>ecological metagenomes</taxon>
    </lineage>
</organism>
<evidence type="ECO:0000256" key="3">
    <source>
        <dbReference type="ARBA" id="ARBA00001954"/>
    </source>
</evidence>
<evidence type="ECO:0000256" key="2">
    <source>
        <dbReference type="ARBA" id="ARBA00001936"/>
    </source>
</evidence>
<dbReference type="PANTHER" id="PTHR30387">
    <property type="entry name" value="MANNONATE DEHYDRATASE"/>
    <property type="match status" value="1"/>
</dbReference>
<comment type="function">
    <text evidence="4">Catalyzes the dehydration of D-mannonate.</text>
</comment>
<evidence type="ECO:0000256" key="1">
    <source>
        <dbReference type="ARBA" id="ARBA00001794"/>
    </source>
</evidence>
<evidence type="ECO:0000256" key="9">
    <source>
        <dbReference type="ARBA" id="ARBA00023211"/>
    </source>
</evidence>
<keyword evidence="9" id="KW-0464">Manganese</keyword>
<dbReference type="EC" id="4.2.1.8" evidence="7"/>
<evidence type="ECO:0000256" key="8">
    <source>
        <dbReference type="ARBA" id="ARBA00023004"/>
    </source>
</evidence>
<comment type="cofactor">
    <cofactor evidence="2">
        <name>Mn(2+)</name>
        <dbReference type="ChEBI" id="CHEBI:29035"/>
    </cofactor>
</comment>
<dbReference type="SUPFAM" id="SSF51658">
    <property type="entry name" value="Xylose isomerase-like"/>
    <property type="match status" value="1"/>
</dbReference>
<dbReference type="PANTHER" id="PTHR30387:SF2">
    <property type="entry name" value="MANNONATE DEHYDRATASE"/>
    <property type="match status" value="1"/>
</dbReference>
<evidence type="ECO:0000256" key="7">
    <source>
        <dbReference type="ARBA" id="ARBA00012927"/>
    </source>
</evidence>
<dbReference type="Pfam" id="PF03786">
    <property type="entry name" value="UxuA"/>
    <property type="match status" value="2"/>
</dbReference>